<proteinExistence type="predicted"/>
<protein>
    <submittedName>
        <fullName evidence="2">Uncharacterized protein</fullName>
    </submittedName>
</protein>
<evidence type="ECO:0000313" key="2">
    <source>
        <dbReference type="EMBL" id="KAK8001004.1"/>
    </source>
</evidence>
<evidence type="ECO:0000313" key="3">
    <source>
        <dbReference type="Proteomes" id="UP001396898"/>
    </source>
</evidence>
<reference evidence="2 3" key="1">
    <citation type="submission" date="2023-01" db="EMBL/GenBank/DDBJ databases">
        <title>Analysis of 21 Apiospora genomes using comparative genomics revels a genus with tremendous synthesis potential of carbohydrate active enzymes and secondary metabolites.</title>
        <authorList>
            <person name="Sorensen T."/>
        </authorList>
    </citation>
    <scope>NUCLEOTIDE SEQUENCE [LARGE SCALE GENOMIC DNA]</scope>
    <source>
        <strain evidence="2 3">CBS 20057</strain>
    </source>
</reference>
<dbReference type="Proteomes" id="UP001396898">
    <property type="component" value="Unassembled WGS sequence"/>
</dbReference>
<gene>
    <name evidence="2" type="ORF">PG991_013226</name>
</gene>
<keyword evidence="3" id="KW-1185">Reference proteome</keyword>
<accession>A0ABR1R787</accession>
<dbReference type="EMBL" id="JAQQWI010000018">
    <property type="protein sequence ID" value="KAK8001004.1"/>
    <property type="molecule type" value="Genomic_DNA"/>
</dbReference>
<comment type="caution">
    <text evidence="2">The sequence shown here is derived from an EMBL/GenBank/DDBJ whole genome shotgun (WGS) entry which is preliminary data.</text>
</comment>
<organism evidence="2 3">
    <name type="scientific">Apiospora marii</name>
    <dbReference type="NCBI Taxonomy" id="335849"/>
    <lineage>
        <taxon>Eukaryota</taxon>
        <taxon>Fungi</taxon>
        <taxon>Dikarya</taxon>
        <taxon>Ascomycota</taxon>
        <taxon>Pezizomycotina</taxon>
        <taxon>Sordariomycetes</taxon>
        <taxon>Xylariomycetidae</taxon>
        <taxon>Amphisphaeriales</taxon>
        <taxon>Apiosporaceae</taxon>
        <taxon>Apiospora</taxon>
    </lineage>
</organism>
<name>A0ABR1R787_9PEZI</name>
<feature type="region of interest" description="Disordered" evidence="1">
    <location>
        <begin position="1"/>
        <end position="32"/>
    </location>
</feature>
<evidence type="ECO:0000256" key="1">
    <source>
        <dbReference type="SAM" id="MobiDB-lite"/>
    </source>
</evidence>
<sequence>MAPPKSSESGPAAPGSAPTAAGAPGSPASASVAPVSLANAPVAPPDGLIQWPEIDADRVHAEMDEGPVRVVEGDDRYLHTSALVTCTGIAVSGVYPPLAPNSPAGTRYNRFMIHTTDLEWEEHYETLAGQVREALANGLHDLQIYVVAAHPETYPKTQDELDDDYEDQRDLLARLRGLLGAEADDGVARIHWYPYDQSSDDYYACIALYSDRGVLVNQKTFKAAAWELEEKHWPDPAESRIPMPTPPPADWKTRVNIPWYVNQQNKASGA</sequence>